<reference evidence="1" key="2">
    <citation type="submission" date="2025-09" db="UniProtKB">
        <authorList>
            <consortium name="Ensembl"/>
        </authorList>
    </citation>
    <scope>IDENTIFICATION</scope>
</reference>
<sequence>SELFQSWLLERLRLSSTAHNNEQGQILSNIFHPMCALLAVLRRRAPQGVPDLPAGFYVFKMSPAGFHWSLSSNRAKIAYIISYLTGRARSWAIAEWSHRSTVCKSLSEFLDTFKQIFQSTNLSWDNRPQR</sequence>
<dbReference type="Proteomes" id="UP000261620">
    <property type="component" value="Unplaced"/>
</dbReference>
<evidence type="ECO:0000313" key="1">
    <source>
        <dbReference type="Ensembl" id="ENSMMOP00000019989.1"/>
    </source>
</evidence>
<accession>A0A3Q3X409</accession>
<name>A0A3Q3X409_MOLML</name>
<protein>
    <recommendedName>
        <fullName evidence="3">DUF4939 domain-containing protein</fullName>
    </recommendedName>
</protein>
<reference evidence="1" key="1">
    <citation type="submission" date="2025-08" db="UniProtKB">
        <authorList>
            <consortium name="Ensembl"/>
        </authorList>
    </citation>
    <scope>IDENTIFICATION</scope>
</reference>
<dbReference type="STRING" id="94237.ENSMMOP00000019989"/>
<dbReference type="AlphaFoldDB" id="A0A3Q3X409"/>
<organism evidence="1 2">
    <name type="scientific">Mola mola</name>
    <name type="common">Ocean sunfish</name>
    <name type="synonym">Tetraodon mola</name>
    <dbReference type="NCBI Taxonomy" id="94237"/>
    <lineage>
        <taxon>Eukaryota</taxon>
        <taxon>Metazoa</taxon>
        <taxon>Chordata</taxon>
        <taxon>Craniata</taxon>
        <taxon>Vertebrata</taxon>
        <taxon>Euteleostomi</taxon>
        <taxon>Actinopterygii</taxon>
        <taxon>Neopterygii</taxon>
        <taxon>Teleostei</taxon>
        <taxon>Neoteleostei</taxon>
        <taxon>Acanthomorphata</taxon>
        <taxon>Eupercaria</taxon>
        <taxon>Tetraodontiformes</taxon>
        <taxon>Molidae</taxon>
        <taxon>Mola</taxon>
    </lineage>
</organism>
<evidence type="ECO:0000313" key="2">
    <source>
        <dbReference type="Proteomes" id="UP000261620"/>
    </source>
</evidence>
<proteinExistence type="predicted"/>
<keyword evidence="2" id="KW-1185">Reference proteome</keyword>
<evidence type="ECO:0008006" key="3">
    <source>
        <dbReference type="Google" id="ProtNLM"/>
    </source>
</evidence>
<dbReference type="Ensembl" id="ENSMMOT00000020323.1">
    <property type="protein sequence ID" value="ENSMMOP00000019989.1"/>
    <property type="gene ID" value="ENSMMOG00000015185.1"/>
</dbReference>